<feature type="region of interest" description="Disordered" evidence="1">
    <location>
        <begin position="89"/>
        <end position="130"/>
    </location>
</feature>
<gene>
    <name evidence="2" type="ORF">C1SCF055_LOCUS18244</name>
</gene>
<feature type="non-terminal residue" evidence="2">
    <location>
        <position position="1"/>
    </location>
</feature>
<name>A0A9P1FX30_9DINO</name>
<dbReference type="Proteomes" id="UP001152797">
    <property type="component" value="Unassembled WGS sequence"/>
</dbReference>
<feature type="compositionally biased region" description="Basic and acidic residues" evidence="1">
    <location>
        <begin position="103"/>
        <end position="114"/>
    </location>
</feature>
<accession>A0A9P1FX30</accession>
<reference evidence="2" key="1">
    <citation type="submission" date="2022-10" db="EMBL/GenBank/DDBJ databases">
        <authorList>
            <person name="Chen Y."/>
            <person name="Dougan E. K."/>
            <person name="Chan C."/>
            <person name="Rhodes N."/>
            <person name="Thang M."/>
        </authorList>
    </citation>
    <scope>NUCLEOTIDE SEQUENCE</scope>
</reference>
<dbReference type="AlphaFoldDB" id="A0A9P1FX30"/>
<proteinExistence type="predicted"/>
<sequence length="924" mass="101304">WSSSEGCLAQLLIASQDYLRGFLNNFYDELEDEAREVEAGALVGLKSHASVLPWHCPEALARAAESKVEEAEHMMEMGLVRPPMIRHVGPQGPHGPQGPQGRHAMESAMEREPSTEDDVEIEEPEEIPEPKKSLHKFQAPRDLGFGPHVPLPARYCSAVSAKAPTGWSLEPPVKPLSSQDKASEIRRVLVSYDLQQGIKTIATELQSRAAARASAAGETSGAARPAGQQSLEDSAKLPAVEDAKKMEEESLHEEFGIHAQSDEVQAGMEGGPNAMELLFGDVDDEALFGGSPNAELEQPVFEGAKSQGVSFVDASAPPKPFDGNFSHVGKTAPDPVISEAIRLTDKKPVLFPWEKGRMAKIFGDRGRLDAKMPKLHASSNSFVKVDVEVREGMQCSAAVGVRPTRTENAIYSTVVKQVIGGSYLEERSAKRDVAVRSWWDLLRMDMTCSEPGKFALAEKGLHDKYRCGIETIDASLGVKSPNTVMKRFYSVKTYNTWVIRQSGKSWLPVEEKMVWSYFKALRAEKAPATRATSLLEALRFCHFVFKAEGCEETLASLRVRGLAAQLYACKRPWKPADPLTVSDVQFLHKAMEDEKRSLVDRIFIGHLLHMVYARARFSDLLASVNCALDEECMFLELQATVHKGSRTAMTKAMLLPVVAPALSGWWHSTSAQGPTALYSRDLITAALRSLIVVLEAIRALTFFPDRSRSGMITPVPAPKAPSGSTPMPATSFVMAGTGGHAERSPGGASIVPSPESPLPETPNSWQRIEWPEQDDAEQVHEDAVAPDLLGDWNCASSDSSQESSSDSDVEVQWEQVDLNEPASQPSAAARVKWYINGKTLVNHERHVCFKAGCFKAHSFKDGHPDEANVTKVTIARVRAEFFAKWTKRAVQLDMDEKALKAGMHADVARAELVTQIWKVGEKAA</sequence>
<dbReference type="EMBL" id="CAMXCT030001579">
    <property type="protein sequence ID" value="CAL4778638.1"/>
    <property type="molecule type" value="Genomic_DNA"/>
</dbReference>
<organism evidence="2">
    <name type="scientific">Cladocopium goreaui</name>
    <dbReference type="NCBI Taxonomy" id="2562237"/>
    <lineage>
        <taxon>Eukaryota</taxon>
        <taxon>Sar</taxon>
        <taxon>Alveolata</taxon>
        <taxon>Dinophyceae</taxon>
        <taxon>Suessiales</taxon>
        <taxon>Symbiodiniaceae</taxon>
        <taxon>Cladocopium</taxon>
    </lineage>
</organism>
<feature type="region of interest" description="Disordered" evidence="1">
    <location>
        <begin position="737"/>
        <end position="765"/>
    </location>
</feature>
<evidence type="ECO:0000256" key="1">
    <source>
        <dbReference type="SAM" id="MobiDB-lite"/>
    </source>
</evidence>
<dbReference type="EMBL" id="CAMXCT020001579">
    <property type="protein sequence ID" value="CAL1144701.1"/>
    <property type="molecule type" value="Genomic_DNA"/>
</dbReference>
<protein>
    <submittedName>
        <fullName evidence="2">Uncharacterized protein</fullName>
    </submittedName>
</protein>
<dbReference type="EMBL" id="CAMXCT010001579">
    <property type="protein sequence ID" value="CAI3991326.1"/>
    <property type="molecule type" value="Genomic_DNA"/>
</dbReference>
<reference evidence="3 4" key="2">
    <citation type="submission" date="2024-05" db="EMBL/GenBank/DDBJ databases">
        <authorList>
            <person name="Chen Y."/>
            <person name="Shah S."/>
            <person name="Dougan E. K."/>
            <person name="Thang M."/>
            <person name="Chan C."/>
        </authorList>
    </citation>
    <scope>NUCLEOTIDE SEQUENCE [LARGE SCALE GENOMIC DNA]</scope>
</reference>
<evidence type="ECO:0000313" key="4">
    <source>
        <dbReference type="Proteomes" id="UP001152797"/>
    </source>
</evidence>
<keyword evidence="4" id="KW-1185">Reference proteome</keyword>
<evidence type="ECO:0000313" key="2">
    <source>
        <dbReference type="EMBL" id="CAI3991326.1"/>
    </source>
</evidence>
<comment type="caution">
    <text evidence="2">The sequence shown here is derived from an EMBL/GenBank/DDBJ whole genome shotgun (WGS) entry which is preliminary data.</text>
</comment>
<evidence type="ECO:0000313" key="3">
    <source>
        <dbReference type="EMBL" id="CAL4778638.1"/>
    </source>
</evidence>
<feature type="region of interest" description="Disordered" evidence="1">
    <location>
        <begin position="790"/>
        <end position="812"/>
    </location>
</feature>
<feature type="compositionally biased region" description="Acidic residues" evidence="1">
    <location>
        <begin position="115"/>
        <end position="127"/>
    </location>
</feature>